<dbReference type="Proteomes" id="UP000091857">
    <property type="component" value="Chromosome 16"/>
</dbReference>
<organism evidence="1 2">
    <name type="scientific">Manihot esculenta</name>
    <name type="common">Cassava</name>
    <name type="synonym">Jatropha manihot</name>
    <dbReference type="NCBI Taxonomy" id="3983"/>
    <lineage>
        <taxon>Eukaryota</taxon>
        <taxon>Viridiplantae</taxon>
        <taxon>Streptophyta</taxon>
        <taxon>Embryophyta</taxon>
        <taxon>Tracheophyta</taxon>
        <taxon>Spermatophyta</taxon>
        <taxon>Magnoliopsida</taxon>
        <taxon>eudicotyledons</taxon>
        <taxon>Gunneridae</taxon>
        <taxon>Pentapetalae</taxon>
        <taxon>rosids</taxon>
        <taxon>fabids</taxon>
        <taxon>Malpighiales</taxon>
        <taxon>Euphorbiaceae</taxon>
        <taxon>Crotonoideae</taxon>
        <taxon>Manihoteae</taxon>
        <taxon>Manihot</taxon>
    </lineage>
</organism>
<dbReference type="EMBL" id="CM004402">
    <property type="protein sequence ID" value="KAG8635429.1"/>
    <property type="molecule type" value="Genomic_DNA"/>
</dbReference>
<name>A0ACB7G6G4_MANES</name>
<keyword evidence="2" id="KW-1185">Reference proteome</keyword>
<evidence type="ECO:0000313" key="1">
    <source>
        <dbReference type="EMBL" id="KAG8635429.1"/>
    </source>
</evidence>
<evidence type="ECO:0000313" key="2">
    <source>
        <dbReference type="Proteomes" id="UP000091857"/>
    </source>
</evidence>
<sequence>MTDKGKEVEKISLRSKTNISKTNSTKLQLFTSGHSSIQSLTSGQNITGQLAAPRPLYTNTTSIINRPIGHISSALITQPNYPRPRSPRPYFTSLNKFSPLQAEPIPPSTFKQIVTRPASPSPIASASSPYLSQVVQTQYTYKDAEDFVITIEPEYWAQNPNLNIYQLCESIFPKTHYYLPDNFQKSQSYYEALLVHTNSILIQNNYDPKNHTKLRYCKVRLLKVWTLIEWGQEPHRTKDFTLTNGQNAKYNYYDYQIAWERTFFKQNDQLSISFFFYISDTFTYPIPYWFHQWWNKFGIIETIIPDHIKLAQTQFFENNKLPDPIICSPKWLIYSHYFHIPWILMIEYQIKDQTFDNFQVPVLVRKYKIKWWAKTDQEACGPKAVDQFFTNYSQYCKIPNPSAITKQETFLARKKQIMVQMAACTSEQEYEKLLEELQETRSSSVSPSPADLADDNDDFFTQEM</sequence>
<comment type="caution">
    <text evidence="1">The sequence shown here is derived from an EMBL/GenBank/DDBJ whole genome shotgun (WGS) entry which is preliminary data.</text>
</comment>
<proteinExistence type="predicted"/>
<accession>A0ACB7G6G4</accession>
<protein>
    <submittedName>
        <fullName evidence="1">Uncharacterized protein</fullName>
    </submittedName>
</protein>
<gene>
    <name evidence="1" type="ORF">MANES_16G035150v8</name>
</gene>
<reference evidence="2" key="1">
    <citation type="journal article" date="2016" name="Nat. Biotechnol.">
        <title>Sequencing wild and cultivated cassava and related species reveals extensive interspecific hybridization and genetic diversity.</title>
        <authorList>
            <person name="Bredeson J.V."/>
            <person name="Lyons J.B."/>
            <person name="Prochnik S.E."/>
            <person name="Wu G.A."/>
            <person name="Ha C.M."/>
            <person name="Edsinger-Gonzales E."/>
            <person name="Grimwood J."/>
            <person name="Schmutz J."/>
            <person name="Rabbi I.Y."/>
            <person name="Egesi C."/>
            <person name="Nauluvula P."/>
            <person name="Lebot V."/>
            <person name="Ndunguru J."/>
            <person name="Mkamilo G."/>
            <person name="Bart R.S."/>
            <person name="Setter T.L."/>
            <person name="Gleadow R.M."/>
            <person name="Kulakow P."/>
            <person name="Ferguson M.E."/>
            <person name="Rounsley S."/>
            <person name="Rokhsar D.S."/>
        </authorList>
    </citation>
    <scope>NUCLEOTIDE SEQUENCE [LARGE SCALE GENOMIC DNA]</scope>
    <source>
        <strain evidence="2">cv. AM560-2</strain>
    </source>
</reference>